<keyword evidence="3" id="KW-1015">Disulfide bond</keyword>
<comment type="caution">
    <text evidence="7">The sequence shown here is derived from an EMBL/GenBank/DDBJ whole genome shotgun (WGS) entry which is preliminary data.</text>
</comment>
<evidence type="ECO:0000313" key="8">
    <source>
        <dbReference type="Proteomes" id="UP000271974"/>
    </source>
</evidence>
<dbReference type="Gene3D" id="2.60.120.290">
    <property type="entry name" value="Spermadhesin, CUB domain"/>
    <property type="match status" value="1"/>
</dbReference>
<dbReference type="PROSITE" id="PS01180">
    <property type="entry name" value="CUB"/>
    <property type="match status" value="1"/>
</dbReference>
<evidence type="ECO:0008006" key="9">
    <source>
        <dbReference type="Google" id="ProtNLM"/>
    </source>
</evidence>
<protein>
    <recommendedName>
        <fullName evidence="9">Sushi domain-containing protein</fullName>
    </recommendedName>
</protein>
<organism evidence="7 8">
    <name type="scientific">Elysia chlorotica</name>
    <name type="common">Eastern emerald elysia</name>
    <name type="synonym">Sea slug</name>
    <dbReference type="NCBI Taxonomy" id="188477"/>
    <lineage>
        <taxon>Eukaryota</taxon>
        <taxon>Metazoa</taxon>
        <taxon>Spiralia</taxon>
        <taxon>Lophotrochozoa</taxon>
        <taxon>Mollusca</taxon>
        <taxon>Gastropoda</taxon>
        <taxon>Heterobranchia</taxon>
        <taxon>Euthyneura</taxon>
        <taxon>Panpulmonata</taxon>
        <taxon>Sacoglossa</taxon>
        <taxon>Placobranchoidea</taxon>
        <taxon>Plakobranchidae</taxon>
        <taxon>Elysia</taxon>
    </lineage>
</organism>
<evidence type="ECO:0000256" key="1">
    <source>
        <dbReference type="ARBA" id="ARBA00022729"/>
    </source>
</evidence>
<feature type="domain" description="Sushi" evidence="6">
    <location>
        <begin position="204"/>
        <end position="261"/>
    </location>
</feature>
<dbReference type="CDD" id="cd00041">
    <property type="entry name" value="CUB"/>
    <property type="match status" value="1"/>
</dbReference>
<dbReference type="PROSITE" id="PS50923">
    <property type="entry name" value="SUSHI"/>
    <property type="match status" value="1"/>
</dbReference>
<feature type="domain" description="CUB" evidence="5">
    <location>
        <begin position="91"/>
        <end position="205"/>
    </location>
</feature>
<comment type="caution">
    <text evidence="4">Lacks conserved residue(s) required for the propagation of feature annotation.</text>
</comment>
<keyword evidence="1" id="KW-0732">Signal</keyword>
<dbReference type="PANTHER" id="PTHR45656:SF4">
    <property type="entry name" value="PROTEIN CBR-CLEC-78"/>
    <property type="match status" value="1"/>
</dbReference>
<dbReference type="STRING" id="188477.A0A433SV63"/>
<dbReference type="SUPFAM" id="SSF49854">
    <property type="entry name" value="Spermadhesin, CUB domain"/>
    <property type="match status" value="1"/>
</dbReference>
<dbReference type="CDD" id="cd00033">
    <property type="entry name" value="CCP"/>
    <property type="match status" value="1"/>
</dbReference>
<keyword evidence="8" id="KW-1185">Reference proteome</keyword>
<name>A0A433SV63_ELYCH</name>
<dbReference type="OrthoDB" id="6160091at2759"/>
<gene>
    <name evidence="7" type="ORF">EGW08_019064</name>
</gene>
<evidence type="ECO:0000313" key="7">
    <source>
        <dbReference type="EMBL" id="RUS73172.1"/>
    </source>
</evidence>
<feature type="non-terminal residue" evidence="7">
    <location>
        <position position="266"/>
    </location>
</feature>
<dbReference type="InterPro" id="IPR000859">
    <property type="entry name" value="CUB_dom"/>
</dbReference>
<proteinExistence type="predicted"/>
<reference evidence="7 8" key="1">
    <citation type="submission" date="2019-01" db="EMBL/GenBank/DDBJ databases">
        <title>A draft genome assembly of the solar-powered sea slug Elysia chlorotica.</title>
        <authorList>
            <person name="Cai H."/>
            <person name="Li Q."/>
            <person name="Fang X."/>
            <person name="Li J."/>
            <person name="Curtis N.E."/>
            <person name="Altenburger A."/>
            <person name="Shibata T."/>
            <person name="Feng M."/>
            <person name="Maeda T."/>
            <person name="Schwartz J.A."/>
            <person name="Shigenobu S."/>
            <person name="Lundholm N."/>
            <person name="Nishiyama T."/>
            <person name="Yang H."/>
            <person name="Hasebe M."/>
            <person name="Li S."/>
            <person name="Pierce S.K."/>
            <person name="Wang J."/>
        </authorList>
    </citation>
    <scope>NUCLEOTIDE SEQUENCE [LARGE SCALE GENOMIC DNA]</scope>
    <source>
        <strain evidence="7">EC2010</strain>
        <tissue evidence="7">Whole organism of an adult</tissue>
    </source>
</reference>
<dbReference type="SMART" id="SM00042">
    <property type="entry name" value="CUB"/>
    <property type="match status" value="1"/>
</dbReference>
<dbReference type="EMBL" id="RQTK01000969">
    <property type="protein sequence ID" value="RUS73172.1"/>
    <property type="molecule type" value="Genomic_DNA"/>
</dbReference>
<dbReference type="Proteomes" id="UP000271974">
    <property type="component" value="Unassembled WGS sequence"/>
</dbReference>
<keyword evidence="4" id="KW-0768">Sushi</keyword>
<dbReference type="Gene3D" id="2.10.70.10">
    <property type="entry name" value="Complement Module, domain 1"/>
    <property type="match status" value="1"/>
</dbReference>
<dbReference type="InterPro" id="IPR000436">
    <property type="entry name" value="Sushi_SCR_CCP_dom"/>
</dbReference>
<sequence>VSFQFQELALDPEDKLTVYDGAGRTAPVITHIDGLYGAQSPTVDRDVDSLVAGASVRRPPLIVSSGNRLFVSLSTAGGGSRKIVAKYVQGCDLVVRHTDPVLILSPGYGVTKYPALRNCSWTVQGSNARRNLIFLPQFHTEPANDVVKVYNSLSPHKVTLLATLSGSSLSQTQAKHTSQSGDFHITFQTDQFVSQGSWAALISTDCNRLEEPHLRADVTDTSFGARVELSCEDGYYLNGDSARTCWLGGRWFPDHAPVCKDITCGA</sequence>
<dbReference type="InterPro" id="IPR035976">
    <property type="entry name" value="Sushi/SCR/CCP_sf"/>
</dbReference>
<keyword evidence="2" id="KW-0677">Repeat</keyword>
<evidence type="ECO:0000256" key="3">
    <source>
        <dbReference type="ARBA" id="ARBA00023157"/>
    </source>
</evidence>
<evidence type="ECO:0000256" key="2">
    <source>
        <dbReference type="ARBA" id="ARBA00022737"/>
    </source>
</evidence>
<dbReference type="Pfam" id="PF00084">
    <property type="entry name" value="Sushi"/>
    <property type="match status" value="1"/>
</dbReference>
<dbReference type="AlphaFoldDB" id="A0A433SV63"/>
<dbReference type="InterPro" id="IPR051277">
    <property type="entry name" value="SEZ6_CSMD_C4BPB_Regulators"/>
</dbReference>
<dbReference type="SUPFAM" id="SSF57535">
    <property type="entry name" value="Complement control module/SCR domain"/>
    <property type="match status" value="1"/>
</dbReference>
<feature type="non-terminal residue" evidence="7">
    <location>
        <position position="1"/>
    </location>
</feature>
<evidence type="ECO:0000259" key="5">
    <source>
        <dbReference type="PROSITE" id="PS01180"/>
    </source>
</evidence>
<evidence type="ECO:0000256" key="4">
    <source>
        <dbReference type="PROSITE-ProRule" id="PRU00302"/>
    </source>
</evidence>
<dbReference type="PANTHER" id="PTHR45656">
    <property type="entry name" value="PROTEIN CBR-CLEC-78"/>
    <property type="match status" value="1"/>
</dbReference>
<dbReference type="SMART" id="SM00032">
    <property type="entry name" value="CCP"/>
    <property type="match status" value="1"/>
</dbReference>
<dbReference type="InterPro" id="IPR035914">
    <property type="entry name" value="Sperma_CUB_dom_sf"/>
</dbReference>
<evidence type="ECO:0000259" key="6">
    <source>
        <dbReference type="PROSITE" id="PS50923"/>
    </source>
</evidence>
<dbReference type="Pfam" id="PF00431">
    <property type="entry name" value="CUB"/>
    <property type="match status" value="1"/>
</dbReference>
<accession>A0A433SV63</accession>